<dbReference type="EMBL" id="MN739933">
    <property type="protein sequence ID" value="QHT78477.1"/>
    <property type="molecule type" value="Genomic_DNA"/>
</dbReference>
<evidence type="ECO:0000313" key="1">
    <source>
        <dbReference type="EMBL" id="QHT78477.1"/>
    </source>
</evidence>
<accession>A0A6C0HDM9</accession>
<name>A0A6C0HDM9_9ZZZZ</name>
<sequence>MQSQLNKSKIQNYDDYMLTGKVLISALKYNHKVISKNDIKNDIKNDMFSGEKDTKNTDSSFFIPPEKDGLFWCFYVIKNGFAAYEYPGATSFVNEKAEKFKLIEYLRTKKQILKTKKIKNIKEDVEDDLANKSKIGMKTFIALCAAENINILFIHKRKCFELICEEDNPFHVIHWYENPEKYCYEMNASKEILEKYRHTFFKWESLEKPLKAMTAYKVDEIMDLCKKLGLEEKVSILTKKTKKDLYELLMMNI</sequence>
<protein>
    <submittedName>
        <fullName evidence="1">Uncharacterized protein</fullName>
    </submittedName>
</protein>
<reference evidence="1" key="1">
    <citation type="journal article" date="2020" name="Nature">
        <title>Giant virus diversity and host interactions through global metagenomics.</title>
        <authorList>
            <person name="Schulz F."/>
            <person name="Roux S."/>
            <person name="Paez-Espino D."/>
            <person name="Jungbluth S."/>
            <person name="Walsh D.A."/>
            <person name="Denef V.J."/>
            <person name="McMahon K.D."/>
            <person name="Konstantinidis K.T."/>
            <person name="Eloe-Fadrosh E.A."/>
            <person name="Kyrpides N.C."/>
            <person name="Woyke T."/>
        </authorList>
    </citation>
    <scope>NUCLEOTIDE SEQUENCE</scope>
    <source>
        <strain evidence="1">GVMAG-M-3300023179-91</strain>
    </source>
</reference>
<organism evidence="1">
    <name type="scientific">viral metagenome</name>
    <dbReference type="NCBI Taxonomy" id="1070528"/>
    <lineage>
        <taxon>unclassified sequences</taxon>
        <taxon>metagenomes</taxon>
        <taxon>organismal metagenomes</taxon>
    </lineage>
</organism>
<dbReference type="AlphaFoldDB" id="A0A6C0HDM9"/>
<proteinExistence type="predicted"/>